<protein>
    <recommendedName>
        <fullName evidence="1">DUF7705 domain-containing protein</fullName>
    </recommendedName>
</protein>
<reference evidence="2" key="1">
    <citation type="submission" date="2024-02" db="EMBL/GenBank/DDBJ databases">
        <authorList>
            <consortium name="ELIXIR-Norway"/>
            <consortium name="Elixir Norway"/>
        </authorList>
    </citation>
    <scope>NUCLEOTIDE SEQUENCE</scope>
</reference>
<gene>
    <name evidence="2" type="ORF">CSSPJE1EN1_LOCUS16531</name>
</gene>
<dbReference type="PANTHER" id="PTHR33916">
    <property type="entry name" value="EXPANSIN-LIKE EG45 DOMAIN-CONTAINING PROTEIN"/>
    <property type="match status" value="1"/>
</dbReference>
<evidence type="ECO:0000313" key="3">
    <source>
        <dbReference type="Proteomes" id="UP001497444"/>
    </source>
</evidence>
<evidence type="ECO:0000313" key="2">
    <source>
        <dbReference type="EMBL" id="CAK9271053.1"/>
    </source>
</evidence>
<organism evidence="2 3">
    <name type="scientific">Sphagnum jensenii</name>
    <dbReference type="NCBI Taxonomy" id="128206"/>
    <lineage>
        <taxon>Eukaryota</taxon>
        <taxon>Viridiplantae</taxon>
        <taxon>Streptophyta</taxon>
        <taxon>Embryophyta</taxon>
        <taxon>Bryophyta</taxon>
        <taxon>Sphagnophytina</taxon>
        <taxon>Sphagnopsida</taxon>
        <taxon>Sphagnales</taxon>
        <taxon>Sphagnaceae</taxon>
        <taxon>Sphagnum</taxon>
    </lineage>
</organism>
<keyword evidence="3" id="KW-1185">Reference proteome</keyword>
<proteinExistence type="predicted"/>
<accession>A0ABP0WW36</accession>
<feature type="domain" description="DUF7705" evidence="1">
    <location>
        <begin position="286"/>
        <end position="413"/>
    </location>
</feature>
<evidence type="ECO:0000259" key="1">
    <source>
        <dbReference type="Pfam" id="PF24804"/>
    </source>
</evidence>
<name>A0ABP0WW36_9BRYO</name>
<dbReference type="Pfam" id="PF24804">
    <property type="entry name" value="DUF7705"/>
    <property type="match status" value="1"/>
</dbReference>
<dbReference type="InterPro" id="IPR056122">
    <property type="entry name" value="DUF7705"/>
</dbReference>
<dbReference type="Proteomes" id="UP001497444">
    <property type="component" value="Chromosome 3"/>
</dbReference>
<dbReference type="EMBL" id="OZ020098">
    <property type="protein sequence ID" value="CAK9271053.1"/>
    <property type="molecule type" value="Genomic_DNA"/>
</dbReference>
<dbReference type="PANTHER" id="PTHR33916:SF1">
    <property type="entry name" value="EXPANSIN-LIKE EG45 DOMAIN-CONTAINING PROTEIN"/>
    <property type="match status" value="1"/>
</dbReference>
<sequence>MENRRSREGRPLQMANTESNHVFRWTLSISQSILLVSIVLQPCVVEWKNFQNAADLLVVDRKFVSLNDRFGSSILGDPGMTSEKVRVAVEGWDFCNRAGDLSSGSPSPRWADCADLQCISSSTVDGFSTCNVSNEVTDKDNELQSGDPFPITSFLNPANADLYAVEKEKYLASLCEVDSGMQPWYFWMVMLKNGNFDEASGLCKSFATEPMKFFNPRTSAVQGSSGFPCFGPGCMNQPLVYHNWSSGGGNGVLNSQSSLTGSFYGTYDLHVESPLSLKSNASYFSIYREDTTGFPYSAYHLYCSPPNPAYAESPAMACDPYSNPQAQEIVQLLPHPEWAVHGYPTKQGDGWVGDSRTWTLDVGALSNRLYFYQDPGTEQAIRSWPSIDVGTEMFNADNSDTAEWTISDFDVLIP</sequence>